<feature type="transmembrane region" description="Helical" evidence="2">
    <location>
        <begin position="64"/>
        <end position="90"/>
    </location>
</feature>
<keyword evidence="2" id="KW-1133">Transmembrane helix</keyword>
<organism evidence="3">
    <name type="scientific">Palpitomonas bilix</name>
    <dbReference type="NCBI Taxonomy" id="652834"/>
    <lineage>
        <taxon>Eukaryota</taxon>
        <taxon>Eukaryota incertae sedis</taxon>
    </lineage>
</organism>
<feature type="compositionally biased region" description="Polar residues" evidence="1">
    <location>
        <begin position="264"/>
        <end position="274"/>
    </location>
</feature>
<reference evidence="3" key="1">
    <citation type="submission" date="2021-01" db="EMBL/GenBank/DDBJ databases">
        <authorList>
            <person name="Corre E."/>
            <person name="Pelletier E."/>
            <person name="Niang G."/>
            <person name="Scheremetjew M."/>
            <person name="Finn R."/>
            <person name="Kale V."/>
            <person name="Holt S."/>
            <person name="Cochrane G."/>
            <person name="Meng A."/>
            <person name="Brown T."/>
            <person name="Cohen L."/>
        </authorList>
    </citation>
    <scope>NUCLEOTIDE SEQUENCE</scope>
    <source>
        <strain evidence="3">NIES-2562</strain>
    </source>
</reference>
<sequence length="315" mass="32910">MRAAALRRPNYVMTVNNLTRLLDPNYGQAQPGTVSPETLMALQTTLNPIIAAVSRKIAPPTNPAIIIVLILLLICTGGLIFLIVLIILFATRSGRVAKKLAFLVQLEQDLNAAIAPFTSVDGRRLRVRFGRTAQTVAEVVGSKQQTYRYGAATEAFVRDLFFSMVVEVEGSNEDLNDQQAAFQYVAAMSVTGAYNSGGVVIMNAPPNQIPATTAYASPQGGQVMQGGGYQQQPLAVAYPATQQAPAGQQNGGYVVATAVPPQGEGNTSANSNEAQPLVGKPVPSSAPSNAPPAAPAAAAPGQTAEGGQYTYNPGL</sequence>
<dbReference type="AlphaFoldDB" id="A0A7S3G2R7"/>
<accession>A0A7S3G2R7</accession>
<name>A0A7S3G2R7_9EUKA</name>
<evidence type="ECO:0000313" key="3">
    <source>
        <dbReference type="EMBL" id="CAE0242858.1"/>
    </source>
</evidence>
<keyword evidence="2" id="KW-0472">Membrane</keyword>
<evidence type="ECO:0000256" key="1">
    <source>
        <dbReference type="SAM" id="MobiDB-lite"/>
    </source>
</evidence>
<keyword evidence="2" id="KW-0812">Transmembrane</keyword>
<protein>
    <submittedName>
        <fullName evidence="3">Uncharacterized protein</fullName>
    </submittedName>
</protein>
<proteinExistence type="predicted"/>
<feature type="region of interest" description="Disordered" evidence="1">
    <location>
        <begin position="256"/>
        <end position="315"/>
    </location>
</feature>
<gene>
    <name evidence="3" type="ORF">PBIL07802_LOCUS5023</name>
</gene>
<dbReference type="EMBL" id="HBIB01008129">
    <property type="protein sequence ID" value="CAE0242858.1"/>
    <property type="molecule type" value="Transcribed_RNA"/>
</dbReference>
<evidence type="ECO:0000256" key="2">
    <source>
        <dbReference type="SAM" id="Phobius"/>
    </source>
</evidence>